<evidence type="ECO:0000256" key="1">
    <source>
        <dbReference type="SAM" id="MobiDB-lite"/>
    </source>
</evidence>
<protein>
    <submittedName>
        <fullName evidence="2">Uncharacterized protein</fullName>
    </submittedName>
</protein>
<accession>A0A6N3K079</accession>
<dbReference type="AlphaFoldDB" id="A0A6N3K079"/>
<reference evidence="2 3" key="2">
    <citation type="submission" date="2018-08" db="EMBL/GenBank/DDBJ databases">
        <title>Streptomyces kandeliansis sp. nov., an endophytic bacterium isolated from mangrove plant.</title>
        <authorList>
            <person name="Wang R."/>
        </authorList>
    </citation>
    <scope>NUCLEOTIDE SEQUENCE [LARGE SCALE GENOMIC DNA]</scope>
    <source>
        <strain evidence="3">H14(2018)</strain>
    </source>
</reference>
<reference evidence="2 3" key="1">
    <citation type="submission" date="2018-07" db="EMBL/GenBank/DDBJ databases">
        <authorList>
            <person name="Ye Y."/>
        </authorList>
    </citation>
    <scope>NUCLEOTIDE SEQUENCE [LARGE SCALE GENOMIC DNA]</scope>
    <source>
        <strain evidence="3">H14(2018)</strain>
    </source>
</reference>
<dbReference type="Proteomes" id="UP000253958">
    <property type="component" value="Chromosome"/>
</dbReference>
<organism evidence="2 3">
    <name type="scientific">Micromonospora aurantiaca</name>
    <name type="common">nom. illeg.</name>
    <dbReference type="NCBI Taxonomy" id="47850"/>
    <lineage>
        <taxon>Bacteria</taxon>
        <taxon>Bacillati</taxon>
        <taxon>Actinomycetota</taxon>
        <taxon>Actinomycetes</taxon>
        <taxon>Micromonosporales</taxon>
        <taxon>Micromonosporaceae</taxon>
        <taxon>Micromonospora</taxon>
    </lineage>
</organism>
<dbReference type="RefSeq" id="WP_041798892.1">
    <property type="nucleotide sequence ID" value="NZ_CP031263.1"/>
</dbReference>
<evidence type="ECO:0000313" key="3">
    <source>
        <dbReference type="Proteomes" id="UP000253958"/>
    </source>
</evidence>
<name>A0A6N3K079_9ACTN</name>
<proteinExistence type="predicted"/>
<sequence>MAAGRRWDDAVGTAGRAQPQAADRRRRSLAVLLLAVGGYGLYDRFIREDTGVVVCKAMRARKEGRRQRYGQRR</sequence>
<evidence type="ECO:0000313" key="2">
    <source>
        <dbReference type="EMBL" id="AXH91485.1"/>
    </source>
</evidence>
<feature type="region of interest" description="Disordered" evidence="1">
    <location>
        <begin position="1"/>
        <end position="20"/>
    </location>
</feature>
<dbReference type="EMBL" id="CP031263">
    <property type="protein sequence ID" value="AXH91485.1"/>
    <property type="molecule type" value="Genomic_DNA"/>
</dbReference>
<gene>
    <name evidence="2" type="ORF">DVH21_16995</name>
</gene>